<keyword evidence="2" id="KW-1133">Transmembrane helix</keyword>
<organism evidence="3 4">
    <name type="scientific">Folsomia candida</name>
    <name type="common">Springtail</name>
    <dbReference type="NCBI Taxonomy" id="158441"/>
    <lineage>
        <taxon>Eukaryota</taxon>
        <taxon>Metazoa</taxon>
        <taxon>Ecdysozoa</taxon>
        <taxon>Arthropoda</taxon>
        <taxon>Hexapoda</taxon>
        <taxon>Collembola</taxon>
        <taxon>Entomobryomorpha</taxon>
        <taxon>Isotomoidea</taxon>
        <taxon>Isotomidae</taxon>
        <taxon>Proisotominae</taxon>
        <taxon>Folsomia</taxon>
    </lineage>
</organism>
<evidence type="ECO:0000256" key="1">
    <source>
        <dbReference type="SAM" id="MobiDB-lite"/>
    </source>
</evidence>
<keyword evidence="4" id="KW-1185">Reference proteome</keyword>
<sequence>MRHCCCSLIALVLLVLFILHLATFSGSPSIGSFFRFLFNFVFILFDVARNSSRDRIGLLRQGGGQQGFYSEEELLARSNQRPFNVGVEDSGANISRYEETPLLWDGGGSDAVINGTQEDYEPERSEKR</sequence>
<accession>A0A226DZA2</accession>
<feature type="region of interest" description="Disordered" evidence="1">
    <location>
        <begin position="105"/>
        <end position="128"/>
    </location>
</feature>
<keyword evidence="2" id="KW-0472">Membrane</keyword>
<evidence type="ECO:0000313" key="4">
    <source>
        <dbReference type="Proteomes" id="UP000198287"/>
    </source>
</evidence>
<protein>
    <submittedName>
        <fullName evidence="3">Uncharacterized protein</fullName>
    </submittedName>
</protein>
<feature type="transmembrane region" description="Helical" evidence="2">
    <location>
        <begin position="34"/>
        <end position="51"/>
    </location>
</feature>
<reference evidence="3 4" key="1">
    <citation type="submission" date="2015-12" db="EMBL/GenBank/DDBJ databases">
        <title>The genome of Folsomia candida.</title>
        <authorList>
            <person name="Faddeeva A."/>
            <person name="Derks M.F."/>
            <person name="Anvar Y."/>
            <person name="Smit S."/>
            <person name="Van Straalen N."/>
            <person name="Roelofs D."/>
        </authorList>
    </citation>
    <scope>NUCLEOTIDE SEQUENCE [LARGE SCALE GENOMIC DNA]</scope>
    <source>
        <strain evidence="3 4">VU population</strain>
        <tissue evidence="3">Whole body</tissue>
    </source>
</reference>
<evidence type="ECO:0000256" key="2">
    <source>
        <dbReference type="SAM" id="Phobius"/>
    </source>
</evidence>
<name>A0A226DZA2_FOLCA</name>
<evidence type="ECO:0000313" key="3">
    <source>
        <dbReference type="EMBL" id="OXA50792.1"/>
    </source>
</evidence>
<dbReference type="Proteomes" id="UP000198287">
    <property type="component" value="Unassembled WGS sequence"/>
</dbReference>
<dbReference type="EMBL" id="LNIX01000008">
    <property type="protein sequence ID" value="OXA50792.1"/>
    <property type="molecule type" value="Genomic_DNA"/>
</dbReference>
<keyword evidence="2" id="KW-0812">Transmembrane</keyword>
<dbReference type="AlphaFoldDB" id="A0A226DZA2"/>
<comment type="caution">
    <text evidence="3">The sequence shown here is derived from an EMBL/GenBank/DDBJ whole genome shotgun (WGS) entry which is preliminary data.</text>
</comment>
<gene>
    <name evidence="3" type="ORF">Fcan01_14201</name>
</gene>
<proteinExistence type="predicted"/>